<feature type="compositionally biased region" description="Polar residues" evidence="1">
    <location>
        <begin position="24"/>
        <end position="37"/>
    </location>
</feature>
<feature type="compositionally biased region" description="Polar residues" evidence="1">
    <location>
        <begin position="158"/>
        <end position="177"/>
    </location>
</feature>
<evidence type="ECO:0000313" key="2">
    <source>
        <dbReference type="EMBL" id="GAC92649.1"/>
    </source>
</evidence>
<feature type="region of interest" description="Disordered" evidence="1">
    <location>
        <begin position="336"/>
        <end position="389"/>
    </location>
</feature>
<reference evidence="3" key="1">
    <citation type="journal article" date="2013" name="Genome Announc.">
        <title>Draft genome sequence of the basidiomycetous yeast-like fungus Pseudozyma hubeiensis SY62, which produces an abundant amount of the biosurfactant mannosylerythritol lipids.</title>
        <authorList>
            <person name="Konishi M."/>
            <person name="Hatada Y."/>
            <person name="Horiuchi J."/>
        </authorList>
    </citation>
    <scope>NUCLEOTIDE SEQUENCE [LARGE SCALE GENOMIC DNA]</scope>
    <source>
        <strain evidence="3">SY62</strain>
    </source>
</reference>
<protein>
    <submittedName>
        <fullName evidence="2">Ubiquitin conjugation factor</fullName>
    </submittedName>
</protein>
<evidence type="ECO:0000313" key="3">
    <source>
        <dbReference type="Proteomes" id="UP000014071"/>
    </source>
</evidence>
<sequence length="433" mass="46108">MSAILGASSSLLSQDNLWSGPAAASTSRVNKPATSRTRAIRRKPVPLIPAELLQQHTSSSSISTASTPTAPISAASRSATVGTKPAQPAPAKPAQKPQRQYLLEIDAPTISREDRATADESVRQLLRSATVSTSTGPSRPRKGPLKWAQDKEEHAAAASTSSLPPRNPTLSRKTSISAHLKMSLRRNKVEEQPCFGLNISAPTDFVHISTGSEGAKASPISLRRSSTTSPRSSLRSSMSSTSSGVSFGTADSSPHEDAAKDDKPLYEALERKYPLRPLKSIRRPTKISVDLLEPTLSLSKEPTSPKDKRKGIYAAPGLVPDILEPVDSMNHIAAPNASRAGEHFAAALDRSIGRTRGRTSDASELSPEPELSRSPSSGYDSSTCASNRSSLGSLHEFRTFLDFPDMEASARGKADEDMWSGSALAAPIVLPKF</sequence>
<feature type="region of interest" description="Disordered" evidence="1">
    <location>
        <begin position="284"/>
        <end position="312"/>
    </location>
</feature>
<dbReference type="AlphaFoldDB" id="R9NVY4"/>
<feature type="compositionally biased region" description="Basic and acidic residues" evidence="1">
    <location>
        <begin position="253"/>
        <end position="265"/>
    </location>
</feature>
<dbReference type="eggNOG" id="ENOG502R25V">
    <property type="taxonomic scope" value="Eukaryota"/>
</dbReference>
<dbReference type="STRING" id="1305764.R9NVY4"/>
<evidence type="ECO:0000256" key="1">
    <source>
        <dbReference type="SAM" id="MobiDB-lite"/>
    </source>
</evidence>
<feature type="region of interest" description="Disordered" evidence="1">
    <location>
        <begin position="14"/>
        <end position="178"/>
    </location>
</feature>
<feature type="compositionally biased region" description="Polar residues" evidence="1">
    <location>
        <begin position="127"/>
        <end position="137"/>
    </location>
</feature>
<dbReference type="EMBL" id="DF238767">
    <property type="protein sequence ID" value="GAC92649.1"/>
    <property type="molecule type" value="Genomic_DNA"/>
</dbReference>
<dbReference type="Proteomes" id="UP000014071">
    <property type="component" value="Unassembled WGS sequence"/>
</dbReference>
<name>R9NVY4_PSEHS</name>
<organism evidence="2 3">
    <name type="scientific">Pseudozyma hubeiensis (strain SY62)</name>
    <name type="common">Yeast</name>
    <dbReference type="NCBI Taxonomy" id="1305764"/>
    <lineage>
        <taxon>Eukaryota</taxon>
        <taxon>Fungi</taxon>
        <taxon>Dikarya</taxon>
        <taxon>Basidiomycota</taxon>
        <taxon>Ustilaginomycotina</taxon>
        <taxon>Ustilaginomycetes</taxon>
        <taxon>Ustilaginales</taxon>
        <taxon>Ustilaginaceae</taxon>
        <taxon>Pseudozyma</taxon>
    </lineage>
</organism>
<feature type="compositionally biased region" description="Low complexity" evidence="1">
    <location>
        <begin position="218"/>
        <end position="243"/>
    </location>
</feature>
<feature type="compositionally biased region" description="Low complexity" evidence="1">
    <location>
        <begin position="363"/>
        <end position="377"/>
    </location>
</feature>
<proteinExistence type="predicted"/>
<feature type="compositionally biased region" description="Basic and acidic residues" evidence="1">
    <location>
        <begin position="111"/>
        <end position="122"/>
    </location>
</feature>
<accession>R9NVY4</accession>
<feature type="region of interest" description="Disordered" evidence="1">
    <location>
        <begin position="209"/>
        <end position="265"/>
    </location>
</feature>
<dbReference type="HOGENOM" id="CLU_633299_0_0_1"/>
<dbReference type="RefSeq" id="XP_012186236.1">
    <property type="nucleotide sequence ID" value="XM_012330846.1"/>
</dbReference>
<feature type="compositionally biased region" description="Low complexity" evidence="1">
    <location>
        <begin position="57"/>
        <end position="86"/>
    </location>
</feature>
<feature type="compositionally biased region" description="Polar residues" evidence="1">
    <location>
        <begin position="378"/>
        <end position="389"/>
    </location>
</feature>
<dbReference type="OrthoDB" id="2548294at2759"/>
<keyword evidence="3" id="KW-1185">Reference proteome</keyword>
<gene>
    <name evidence="2" type="ORF">PHSY_000203</name>
</gene>
<dbReference type="GeneID" id="24105515"/>